<accession>A0A2W1LKJ1</accession>
<keyword evidence="3" id="KW-1185">Reference proteome</keyword>
<sequence>MGDLFAKWYDSLMGPLEKRRFQAVRKKLLGKAEGKVLEIGSGTGINFKHYNRVVEVTAAEPDPVMREQSRLRMQEAPAKVTLIDSPAEQLPFADHTFDTVVATLVLCTVKDPALALQELHRVCKPEGRLLLFEHVRHDNPLLSSVQTMLTPLWKKLCGGCHLNRDTLTLVEQHGFHVVSTEQFYNRIFVVVEAVSIKRR</sequence>
<dbReference type="SUPFAM" id="SSF53335">
    <property type="entry name" value="S-adenosyl-L-methionine-dependent methyltransferases"/>
    <property type="match status" value="1"/>
</dbReference>
<evidence type="ECO:0000313" key="3">
    <source>
        <dbReference type="Proteomes" id="UP000249522"/>
    </source>
</evidence>
<dbReference type="CDD" id="cd02440">
    <property type="entry name" value="AdoMet_MTases"/>
    <property type="match status" value="1"/>
</dbReference>
<protein>
    <submittedName>
        <fullName evidence="2">SAM-dependent methyltransferase</fullName>
    </submittedName>
</protein>
<feature type="domain" description="Methyltransferase type 11" evidence="1">
    <location>
        <begin position="37"/>
        <end position="130"/>
    </location>
</feature>
<name>A0A2W1LKJ1_9BACL</name>
<dbReference type="InterPro" id="IPR052356">
    <property type="entry name" value="Thiol_S-MT"/>
</dbReference>
<dbReference type="InterPro" id="IPR013216">
    <property type="entry name" value="Methyltransf_11"/>
</dbReference>
<keyword evidence="2" id="KW-0489">Methyltransferase</keyword>
<dbReference type="OrthoDB" id="9772751at2"/>
<dbReference type="Gene3D" id="3.40.50.150">
    <property type="entry name" value="Vaccinia Virus protein VP39"/>
    <property type="match status" value="1"/>
</dbReference>
<gene>
    <name evidence="2" type="ORF">DNH61_15460</name>
</gene>
<dbReference type="InterPro" id="IPR029063">
    <property type="entry name" value="SAM-dependent_MTases_sf"/>
</dbReference>
<reference evidence="2 3" key="1">
    <citation type="submission" date="2018-06" db="EMBL/GenBank/DDBJ databases">
        <title>Paenibacillus imtechensis sp. nov.</title>
        <authorList>
            <person name="Pinnaka A.K."/>
            <person name="Singh H."/>
            <person name="Kaur M."/>
        </authorList>
    </citation>
    <scope>NUCLEOTIDE SEQUENCE [LARGE SCALE GENOMIC DNA]</scope>
    <source>
        <strain evidence="2 3">SMB1</strain>
    </source>
</reference>
<dbReference type="PANTHER" id="PTHR45036:SF1">
    <property type="entry name" value="METHYLTRANSFERASE LIKE 7A"/>
    <property type="match status" value="1"/>
</dbReference>
<evidence type="ECO:0000313" key="2">
    <source>
        <dbReference type="EMBL" id="PZD95034.1"/>
    </source>
</evidence>
<proteinExistence type="predicted"/>
<comment type="caution">
    <text evidence="2">The sequence shown here is derived from an EMBL/GenBank/DDBJ whole genome shotgun (WGS) entry which is preliminary data.</text>
</comment>
<dbReference type="EMBL" id="QKRB01000046">
    <property type="protein sequence ID" value="PZD95034.1"/>
    <property type="molecule type" value="Genomic_DNA"/>
</dbReference>
<dbReference type="RefSeq" id="WP_111147582.1">
    <property type="nucleotide sequence ID" value="NZ_QKRB01000046.1"/>
</dbReference>
<dbReference type="GO" id="GO:0008757">
    <property type="term" value="F:S-adenosylmethionine-dependent methyltransferase activity"/>
    <property type="evidence" value="ECO:0007669"/>
    <property type="project" value="InterPro"/>
</dbReference>
<dbReference type="PANTHER" id="PTHR45036">
    <property type="entry name" value="METHYLTRANSFERASE LIKE 7B"/>
    <property type="match status" value="1"/>
</dbReference>
<dbReference type="AlphaFoldDB" id="A0A2W1LKJ1"/>
<dbReference type="Proteomes" id="UP000249522">
    <property type="component" value="Unassembled WGS sequence"/>
</dbReference>
<keyword evidence="2" id="KW-0808">Transferase</keyword>
<dbReference type="Pfam" id="PF08241">
    <property type="entry name" value="Methyltransf_11"/>
    <property type="match status" value="1"/>
</dbReference>
<dbReference type="GO" id="GO:0032259">
    <property type="term" value="P:methylation"/>
    <property type="evidence" value="ECO:0007669"/>
    <property type="project" value="UniProtKB-KW"/>
</dbReference>
<evidence type="ECO:0000259" key="1">
    <source>
        <dbReference type="Pfam" id="PF08241"/>
    </source>
</evidence>
<organism evidence="2 3">
    <name type="scientific">Paenibacillus sambharensis</name>
    <dbReference type="NCBI Taxonomy" id="1803190"/>
    <lineage>
        <taxon>Bacteria</taxon>
        <taxon>Bacillati</taxon>
        <taxon>Bacillota</taxon>
        <taxon>Bacilli</taxon>
        <taxon>Bacillales</taxon>
        <taxon>Paenibacillaceae</taxon>
        <taxon>Paenibacillus</taxon>
    </lineage>
</organism>